<proteinExistence type="predicted"/>
<feature type="signal peptide" evidence="1">
    <location>
        <begin position="1"/>
        <end position="22"/>
    </location>
</feature>
<evidence type="ECO:0000313" key="3">
    <source>
        <dbReference type="Proteomes" id="UP001597221"/>
    </source>
</evidence>
<reference evidence="3" key="1">
    <citation type="journal article" date="2019" name="Int. J. Syst. Evol. Microbiol.">
        <title>The Global Catalogue of Microorganisms (GCM) 10K type strain sequencing project: providing services to taxonomists for standard genome sequencing and annotation.</title>
        <authorList>
            <consortium name="The Broad Institute Genomics Platform"/>
            <consortium name="The Broad Institute Genome Sequencing Center for Infectious Disease"/>
            <person name="Wu L."/>
            <person name="Ma J."/>
        </authorList>
    </citation>
    <scope>NUCLEOTIDE SEQUENCE [LARGE SCALE GENOMIC DNA]</scope>
    <source>
        <strain evidence="3">CGMCC 1.12376</strain>
    </source>
</reference>
<gene>
    <name evidence="2" type="ORF">ACFSBH_10990</name>
</gene>
<dbReference type="PROSITE" id="PS51257">
    <property type="entry name" value="PROKAR_LIPOPROTEIN"/>
    <property type="match status" value="1"/>
</dbReference>
<feature type="chain" id="PRO_5046636669" description="Lipoprotein" evidence="1">
    <location>
        <begin position="23"/>
        <end position="244"/>
    </location>
</feature>
<name>A0ABW4HSD6_9BACI</name>
<protein>
    <recommendedName>
        <fullName evidence="4">Lipoprotein</fullName>
    </recommendedName>
</protein>
<comment type="caution">
    <text evidence="2">The sequence shown here is derived from an EMBL/GenBank/DDBJ whole genome shotgun (WGS) entry which is preliminary data.</text>
</comment>
<dbReference type="EMBL" id="JBHUDE010000047">
    <property type="protein sequence ID" value="MFD1608181.1"/>
    <property type="molecule type" value="Genomic_DNA"/>
</dbReference>
<keyword evidence="1" id="KW-0732">Signal</keyword>
<evidence type="ECO:0008006" key="4">
    <source>
        <dbReference type="Google" id="ProtNLM"/>
    </source>
</evidence>
<keyword evidence="3" id="KW-1185">Reference proteome</keyword>
<evidence type="ECO:0000313" key="2">
    <source>
        <dbReference type="EMBL" id="MFD1608181.1"/>
    </source>
</evidence>
<accession>A0ABW4HSD6</accession>
<organism evidence="2 3">
    <name type="scientific">Oceanobacillus luteolus</name>
    <dbReference type="NCBI Taxonomy" id="1274358"/>
    <lineage>
        <taxon>Bacteria</taxon>
        <taxon>Bacillati</taxon>
        <taxon>Bacillota</taxon>
        <taxon>Bacilli</taxon>
        <taxon>Bacillales</taxon>
        <taxon>Bacillaceae</taxon>
        <taxon>Oceanobacillus</taxon>
    </lineage>
</organism>
<dbReference type="Proteomes" id="UP001597221">
    <property type="component" value="Unassembled WGS sequence"/>
</dbReference>
<evidence type="ECO:0000256" key="1">
    <source>
        <dbReference type="SAM" id="SignalP"/>
    </source>
</evidence>
<dbReference type="RefSeq" id="WP_379597491.1">
    <property type="nucleotide sequence ID" value="NZ_JBHUDE010000047.1"/>
</dbReference>
<sequence>MRVIAFILLLFVLTACSGNDSAIPLQKVETKSQAEEFHEEDSDVWSDEEPEKIGDFLEFMIEDEVVSISITEIPILHEFIQAQKNPQQAIEGMQLDKHEVALQQFYLLQFSCYKNHCSHIILHPDKNKSAILIADMARYETFTISPDESKIAILFSRLGEQEVPLGDIVVFDLTNWSSIALINDSKDKDMLGYKFPILSVEWQSDDSIAISYPDLIETSKEYWDAWSVAEENSKTIETFHLQTD</sequence>